<sequence>MFTYVYTLESQQAKNLYIGFSGDLRKRLNYHNNGLNKSTKPYRPWKLIFYEAYLNEADAKRREKYLKSSQGSRLLKRMLKEYFYESK</sequence>
<dbReference type="SUPFAM" id="SSF82771">
    <property type="entry name" value="GIY-YIG endonuclease"/>
    <property type="match status" value="1"/>
</dbReference>
<feature type="domain" description="GIY-YIG" evidence="1">
    <location>
        <begin position="1"/>
        <end position="76"/>
    </location>
</feature>
<dbReference type="Proteomes" id="UP000177279">
    <property type="component" value="Unassembled WGS sequence"/>
</dbReference>
<reference evidence="2 3" key="1">
    <citation type="journal article" date="2016" name="Nat. Commun.">
        <title>Thousands of microbial genomes shed light on interconnected biogeochemical processes in an aquifer system.</title>
        <authorList>
            <person name="Anantharaman K."/>
            <person name="Brown C.T."/>
            <person name="Hug L.A."/>
            <person name="Sharon I."/>
            <person name="Castelle C.J."/>
            <person name="Probst A.J."/>
            <person name="Thomas B.C."/>
            <person name="Singh A."/>
            <person name="Wilkins M.J."/>
            <person name="Karaoz U."/>
            <person name="Brodie E.L."/>
            <person name="Williams K.H."/>
            <person name="Hubbard S.S."/>
            <person name="Banfield J.F."/>
        </authorList>
    </citation>
    <scope>NUCLEOTIDE SEQUENCE [LARGE SCALE GENOMIC DNA]</scope>
</reference>
<evidence type="ECO:0000313" key="3">
    <source>
        <dbReference type="Proteomes" id="UP000177279"/>
    </source>
</evidence>
<accession>A0A1G2TI23</accession>
<proteinExistence type="predicted"/>
<organism evidence="2 3">
    <name type="scientific">Candidatus Zambryskibacteria bacterium RIFCSPHIGHO2_02_FULL_43_37</name>
    <dbReference type="NCBI Taxonomy" id="1802749"/>
    <lineage>
        <taxon>Bacteria</taxon>
        <taxon>Candidatus Zambryskiibacteriota</taxon>
    </lineage>
</organism>
<dbReference type="PROSITE" id="PS50164">
    <property type="entry name" value="GIY_YIG"/>
    <property type="match status" value="1"/>
</dbReference>
<evidence type="ECO:0000259" key="1">
    <source>
        <dbReference type="PROSITE" id="PS50164"/>
    </source>
</evidence>
<comment type="caution">
    <text evidence="2">The sequence shown here is derived from an EMBL/GenBank/DDBJ whole genome shotgun (WGS) entry which is preliminary data.</text>
</comment>
<name>A0A1G2TI23_9BACT</name>
<evidence type="ECO:0000313" key="2">
    <source>
        <dbReference type="EMBL" id="OHA96936.1"/>
    </source>
</evidence>
<gene>
    <name evidence="2" type="ORF">A3D49_01930</name>
</gene>
<dbReference type="InterPro" id="IPR035901">
    <property type="entry name" value="GIY-YIG_endonuc_sf"/>
</dbReference>
<dbReference type="Gene3D" id="3.40.1440.10">
    <property type="entry name" value="GIY-YIG endonuclease"/>
    <property type="match status" value="1"/>
</dbReference>
<dbReference type="InterPro" id="IPR000305">
    <property type="entry name" value="GIY-YIG_endonuc"/>
</dbReference>
<protein>
    <recommendedName>
        <fullName evidence="1">GIY-YIG domain-containing protein</fullName>
    </recommendedName>
</protein>
<dbReference type="EMBL" id="MHVS01000003">
    <property type="protein sequence ID" value="OHA96936.1"/>
    <property type="molecule type" value="Genomic_DNA"/>
</dbReference>
<dbReference type="CDD" id="cd10449">
    <property type="entry name" value="GIY-YIG_SLX1_like"/>
    <property type="match status" value="1"/>
</dbReference>
<dbReference type="Pfam" id="PF01541">
    <property type="entry name" value="GIY-YIG"/>
    <property type="match status" value="1"/>
</dbReference>
<dbReference type="AlphaFoldDB" id="A0A1G2TI23"/>